<dbReference type="FunFam" id="2.60.260.20:FF:000005">
    <property type="entry name" value="Chaperone protein dnaJ 1, mitochondrial"/>
    <property type="match status" value="1"/>
</dbReference>
<dbReference type="GO" id="GO:0005737">
    <property type="term" value="C:cytoplasm"/>
    <property type="evidence" value="ECO:0007669"/>
    <property type="project" value="UniProtKB-SubCell"/>
</dbReference>
<gene>
    <name evidence="11" type="primary">dnaJ</name>
    <name evidence="15" type="ORF">HNQ07_004438</name>
</gene>
<comment type="caution">
    <text evidence="11">Lacks conserved residue(s) required for the propagation of feature annotation.</text>
</comment>
<dbReference type="PROSITE" id="PS50076">
    <property type="entry name" value="DNAJ_2"/>
    <property type="match status" value="1"/>
</dbReference>
<dbReference type="Gene3D" id="2.60.260.20">
    <property type="entry name" value="Urease metallochaperone UreE, N-terminal domain"/>
    <property type="match status" value="2"/>
</dbReference>
<dbReference type="Proteomes" id="UP000539473">
    <property type="component" value="Unassembled WGS sequence"/>
</dbReference>
<keyword evidence="4 11" id="KW-0677">Repeat</keyword>
<dbReference type="PRINTS" id="PR00625">
    <property type="entry name" value="JDOMAIN"/>
</dbReference>
<evidence type="ECO:0000256" key="11">
    <source>
        <dbReference type="HAMAP-Rule" id="MF_01152"/>
    </source>
</evidence>
<feature type="binding site" evidence="11">
    <location>
        <position position="207"/>
    </location>
    <ligand>
        <name>Zn(2+)</name>
        <dbReference type="ChEBI" id="CHEBI:29105"/>
        <label>1</label>
    </ligand>
</feature>
<feature type="domain" description="CR-type" evidence="14">
    <location>
        <begin position="136"/>
        <end position="219"/>
    </location>
</feature>
<comment type="caution">
    <text evidence="15">The sequence shown here is derived from an EMBL/GenBank/DDBJ whole genome shotgun (WGS) entry which is preliminary data.</text>
</comment>
<evidence type="ECO:0000256" key="9">
    <source>
        <dbReference type="ARBA" id="ARBA00061004"/>
    </source>
</evidence>
<comment type="subcellular location">
    <subcellularLocation>
        <location evidence="11">Cytoplasm</location>
    </subcellularLocation>
</comment>
<feature type="binding site" evidence="11">
    <location>
        <position position="170"/>
    </location>
    <ligand>
        <name>Zn(2+)</name>
        <dbReference type="ChEBI" id="CHEBI:29105"/>
        <label>2</label>
    </ligand>
</feature>
<dbReference type="AlphaFoldDB" id="A0A7W8KL03"/>
<dbReference type="CDD" id="cd10747">
    <property type="entry name" value="DnaJ_C"/>
    <property type="match status" value="1"/>
</dbReference>
<evidence type="ECO:0000256" key="2">
    <source>
        <dbReference type="ARBA" id="ARBA00022705"/>
    </source>
</evidence>
<comment type="domain">
    <text evidence="11">The J domain is necessary and sufficient to stimulate DnaK ATPase activity. Zinc center 1 plays an important role in the autonomous, DnaK-independent chaperone activity of DnaJ. Zinc center 2 is essential for interaction with DnaK and for DnaJ activity.</text>
</comment>
<dbReference type="Pfam" id="PF00226">
    <property type="entry name" value="DnaJ"/>
    <property type="match status" value="1"/>
</dbReference>
<dbReference type="SUPFAM" id="SSF46565">
    <property type="entry name" value="Chaperone J-domain"/>
    <property type="match status" value="1"/>
</dbReference>
<dbReference type="Pfam" id="PF00684">
    <property type="entry name" value="DnaJ_CXXCXGXG"/>
    <property type="match status" value="1"/>
</dbReference>
<evidence type="ECO:0000259" key="13">
    <source>
        <dbReference type="PROSITE" id="PS50076"/>
    </source>
</evidence>
<dbReference type="CDD" id="cd10719">
    <property type="entry name" value="DnaJ_zf"/>
    <property type="match status" value="1"/>
</dbReference>
<dbReference type="NCBIfam" id="NF010885">
    <property type="entry name" value="PRK14292.1"/>
    <property type="match status" value="1"/>
</dbReference>
<dbReference type="InterPro" id="IPR036869">
    <property type="entry name" value="J_dom_sf"/>
</dbReference>
<evidence type="ECO:0000259" key="14">
    <source>
        <dbReference type="PROSITE" id="PS51188"/>
    </source>
</evidence>
<feature type="domain" description="J" evidence="13">
    <location>
        <begin position="9"/>
        <end position="73"/>
    </location>
</feature>
<comment type="function">
    <text evidence="11">Participates actively in the response to hyperosmotic and heat shock by preventing the aggregation of stress-denatured proteins and by disaggregating proteins, also in an autonomous, DnaK-independent fashion. Unfolded proteins bind initially to DnaJ; upon interaction with the DnaJ-bound protein, DnaK hydrolyzes its bound ATP, resulting in the formation of a stable complex. GrpE releases ADP from DnaK; ATP binding to DnaK triggers the release of the substrate protein, thus completing the reaction cycle. Several rounds of ATP-dependent interactions between DnaJ, DnaK and GrpE are required for fully efficient folding. Also involved, together with DnaK and GrpE, in the DNA replication of plasmids through activation of initiation proteins.</text>
</comment>
<dbReference type="HAMAP" id="MF_01152">
    <property type="entry name" value="DnaJ"/>
    <property type="match status" value="1"/>
</dbReference>
<name>A0A7W8KL03_9DEIO</name>
<dbReference type="GO" id="GO:0051082">
    <property type="term" value="F:unfolded protein binding"/>
    <property type="evidence" value="ECO:0007669"/>
    <property type="project" value="UniProtKB-UniRule"/>
</dbReference>
<dbReference type="GO" id="GO:0042026">
    <property type="term" value="P:protein refolding"/>
    <property type="evidence" value="ECO:0007669"/>
    <property type="project" value="TreeGrafter"/>
</dbReference>
<dbReference type="PANTHER" id="PTHR43096:SF48">
    <property type="entry name" value="CHAPERONE PROTEIN DNAJ"/>
    <property type="match status" value="1"/>
</dbReference>
<dbReference type="FunFam" id="1.10.287.110:FF:000031">
    <property type="entry name" value="Molecular chaperone DnaJ"/>
    <property type="match status" value="1"/>
</dbReference>
<keyword evidence="8 11" id="KW-0143">Chaperone</keyword>
<dbReference type="GO" id="GO:0031072">
    <property type="term" value="F:heat shock protein binding"/>
    <property type="evidence" value="ECO:0007669"/>
    <property type="project" value="InterPro"/>
</dbReference>
<feature type="binding site" evidence="11">
    <location>
        <position position="149"/>
    </location>
    <ligand>
        <name>Zn(2+)</name>
        <dbReference type="ChEBI" id="CHEBI:29105"/>
        <label>1</label>
    </ligand>
</feature>
<reference evidence="15 16" key="1">
    <citation type="submission" date="2020-08" db="EMBL/GenBank/DDBJ databases">
        <title>Genomic Encyclopedia of Type Strains, Phase IV (KMG-IV): sequencing the most valuable type-strain genomes for metagenomic binning, comparative biology and taxonomic classification.</title>
        <authorList>
            <person name="Goeker M."/>
        </authorList>
    </citation>
    <scope>NUCLEOTIDE SEQUENCE [LARGE SCALE GENOMIC DNA]</scope>
    <source>
        <strain evidence="15 16">DSM 27521</strain>
    </source>
</reference>
<evidence type="ECO:0000256" key="5">
    <source>
        <dbReference type="ARBA" id="ARBA00022771"/>
    </source>
</evidence>
<keyword evidence="3 11" id="KW-0479">Metal-binding</keyword>
<feature type="zinc finger region" description="CR-type" evidence="12">
    <location>
        <begin position="136"/>
        <end position="219"/>
    </location>
</feature>
<protein>
    <recommendedName>
        <fullName evidence="10 11">Chaperone protein DnaJ</fullName>
    </recommendedName>
</protein>
<evidence type="ECO:0000256" key="12">
    <source>
        <dbReference type="PROSITE-ProRule" id="PRU00546"/>
    </source>
</evidence>
<dbReference type="CDD" id="cd06257">
    <property type="entry name" value="DnaJ"/>
    <property type="match status" value="1"/>
</dbReference>
<evidence type="ECO:0000313" key="15">
    <source>
        <dbReference type="EMBL" id="MBB5378931.1"/>
    </source>
</evidence>
<dbReference type="NCBIfam" id="NF008035">
    <property type="entry name" value="PRK10767.1"/>
    <property type="match status" value="1"/>
</dbReference>
<dbReference type="SUPFAM" id="SSF57938">
    <property type="entry name" value="DnaJ/Hsp40 cysteine-rich domain"/>
    <property type="match status" value="1"/>
</dbReference>
<dbReference type="InterPro" id="IPR018253">
    <property type="entry name" value="DnaJ_domain_CS"/>
</dbReference>
<feature type="binding site" evidence="11">
    <location>
        <position position="167"/>
    </location>
    <ligand>
        <name>Zn(2+)</name>
        <dbReference type="ChEBI" id="CHEBI:29105"/>
        <label>2</label>
    </ligand>
</feature>
<dbReference type="Gene3D" id="1.10.287.110">
    <property type="entry name" value="DnaJ domain"/>
    <property type="match status" value="1"/>
</dbReference>
<evidence type="ECO:0000256" key="6">
    <source>
        <dbReference type="ARBA" id="ARBA00022833"/>
    </source>
</evidence>
<keyword evidence="1 11" id="KW-0963">Cytoplasm</keyword>
<evidence type="ECO:0000313" key="16">
    <source>
        <dbReference type="Proteomes" id="UP000539473"/>
    </source>
</evidence>
<dbReference type="InterPro" id="IPR001305">
    <property type="entry name" value="HSP_DnaJ_Cys-rich_dom"/>
</dbReference>
<keyword evidence="6 11" id="KW-0862">Zinc</keyword>
<dbReference type="GO" id="GO:0008270">
    <property type="term" value="F:zinc ion binding"/>
    <property type="evidence" value="ECO:0007669"/>
    <property type="project" value="UniProtKB-UniRule"/>
</dbReference>
<dbReference type="InterPro" id="IPR036410">
    <property type="entry name" value="HSP_DnaJ_Cys-rich_dom_sf"/>
</dbReference>
<accession>A0A7W8KL03</accession>
<evidence type="ECO:0000256" key="10">
    <source>
        <dbReference type="ARBA" id="ARBA00067609"/>
    </source>
</evidence>
<evidence type="ECO:0000256" key="3">
    <source>
        <dbReference type="ARBA" id="ARBA00022723"/>
    </source>
</evidence>
<evidence type="ECO:0000256" key="1">
    <source>
        <dbReference type="ARBA" id="ARBA00022490"/>
    </source>
</evidence>
<evidence type="ECO:0000256" key="4">
    <source>
        <dbReference type="ARBA" id="ARBA00022737"/>
    </source>
</evidence>
<dbReference type="EMBL" id="JACHFK010000017">
    <property type="protein sequence ID" value="MBB5378931.1"/>
    <property type="molecule type" value="Genomic_DNA"/>
</dbReference>
<comment type="subunit">
    <text evidence="11">Homodimer.</text>
</comment>
<dbReference type="SMART" id="SM00271">
    <property type="entry name" value="DnaJ"/>
    <property type="match status" value="1"/>
</dbReference>
<dbReference type="GO" id="GO:0009408">
    <property type="term" value="P:response to heat"/>
    <property type="evidence" value="ECO:0007669"/>
    <property type="project" value="InterPro"/>
</dbReference>
<evidence type="ECO:0000256" key="8">
    <source>
        <dbReference type="ARBA" id="ARBA00023186"/>
    </source>
</evidence>
<proteinExistence type="inferred from homology"/>
<feature type="binding site" evidence="11">
    <location>
        <position position="210"/>
    </location>
    <ligand>
        <name>Zn(2+)</name>
        <dbReference type="ChEBI" id="CHEBI:29105"/>
        <label>1</label>
    </ligand>
</feature>
<evidence type="ECO:0000256" key="7">
    <source>
        <dbReference type="ARBA" id="ARBA00023016"/>
    </source>
</evidence>
<dbReference type="InterPro" id="IPR012724">
    <property type="entry name" value="DnaJ"/>
</dbReference>
<keyword evidence="7 11" id="KW-0346">Stress response</keyword>
<dbReference type="GO" id="GO:0006260">
    <property type="term" value="P:DNA replication"/>
    <property type="evidence" value="ECO:0007669"/>
    <property type="project" value="UniProtKB-KW"/>
</dbReference>
<dbReference type="Gene3D" id="2.10.230.10">
    <property type="entry name" value="Heat shock protein DnaJ, cysteine-rich domain"/>
    <property type="match status" value="1"/>
</dbReference>
<dbReference type="InterPro" id="IPR008971">
    <property type="entry name" value="HSP40/DnaJ_pept-bd"/>
</dbReference>
<dbReference type="PROSITE" id="PS00636">
    <property type="entry name" value="DNAJ_1"/>
    <property type="match status" value="1"/>
</dbReference>
<dbReference type="InterPro" id="IPR002939">
    <property type="entry name" value="DnaJ_C"/>
</dbReference>
<dbReference type="FunFam" id="2.10.230.10:FF:000002">
    <property type="entry name" value="Molecular chaperone DnaJ"/>
    <property type="match status" value="1"/>
</dbReference>
<comment type="similarity">
    <text evidence="9 11">Belongs to the DnaJ family.</text>
</comment>
<dbReference type="InterPro" id="IPR001623">
    <property type="entry name" value="DnaJ_domain"/>
</dbReference>
<dbReference type="GO" id="GO:0005524">
    <property type="term" value="F:ATP binding"/>
    <property type="evidence" value="ECO:0007669"/>
    <property type="project" value="InterPro"/>
</dbReference>
<sequence>MPGDEHHMDYYELLGVANSASADEIKSAYRKLALKYHPDRNKEAGASEKFTQINEAYAVLSDAEKRAHYDRYGSAPSAGMPGGDPFGGMGGAGFDPMDIFEQLFGGAMGGRGRRGPARGDDLETEAFVTLAQARAGEEVEVMVDRLTTCEHCHGSRTEPGGQPPKTCTTCGGAGAVRAQARTIFGVVETQQPCPTCRGEGQIIQDPCTVCKGRGRTLKAEPVKVKLPRGIDEGYRIRVAGKGNEGPGGNGDLYVHIEMEKHPQLRREAEHLIYPAKIGFAKAALGGRIEVPTLDGPVSVEVKPGTQHGELHRLHEKGMPRLQGRGNGDLVVEYDVMVPKPAQLSPEARDALLAYARAVGDEVNDKPEGFLGKVGKIFRGE</sequence>
<dbReference type="PANTHER" id="PTHR43096">
    <property type="entry name" value="DNAJ HOMOLOG 1, MITOCHONDRIAL-RELATED"/>
    <property type="match status" value="1"/>
</dbReference>
<organism evidence="15 16">
    <name type="scientific">Deinococcus metalli</name>
    <dbReference type="NCBI Taxonomy" id="1141878"/>
    <lineage>
        <taxon>Bacteria</taxon>
        <taxon>Thermotogati</taxon>
        <taxon>Deinococcota</taxon>
        <taxon>Deinococci</taxon>
        <taxon>Deinococcales</taxon>
        <taxon>Deinococcaceae</taxon>
        <taxon>Deinococcus</taxon>
    </lineage>
</organism>
<dbReference type="SUPFAM" id="SSF49493">
    <property type="entry name" value="HSP40/DnaJ peptide-binding domain"/>
    <property type="match status" value="2"/>
</dbReference>
<dbReference type="PROSITE" id="PS51188">
    <property type="entry name" value="ZF_CR"/>
    <property type="match status" value="1"/>
</dbReference>
<comment type="cofactor">
    <cofactor evidence="11">
        <name>Zn(2+)</name>
        <dbReference type="ChEBI" id="CHEBI:29105"/>
    </cofactor>
    <text evidence="11">Binds 2 Zn(2+) ions per monomer.</text>
</comment>
<feature type="binding site" evidence="11">
    <location>
        <position position="196"/>
    </location>
    <ligand>
        <name>Zn(2+)</name>
        <dbReference type="ChEBI" id="CHEBI:29105"/>
        <label>2</label>
    </ligand>
</feature>
<dbReference type="Pfam" id="PF01556">
    <property type="entry name" value="DnaJ_C"/>
    <property type="match status" value="1"/>
</dbReference>
<feature type="binding site" evidence="11">
    <location>
        <position position="193"/>
    </location>
    <ligand>
        <name>Zn(2+)</name>
        <dbReference type="ChEBI" id="CHEBI:29105"/>
        <label>2</label>
    </ligand>
</feature>
<feature type="binding site" evidence="11">
    <location>
        <position position="152"/>
    </location>
    <ligand>
        <name>Zn(2+)</name>
        <dbReference type="ChEBI" id="CHEBI:29105"/>
        <label>1</label>
    </ligand>
</feature>
<keyword evidence="5 11" id="KW-0863">Zinc-finger</keyword>
<keyword evidence="2 11" id="KW-0235">DNA replication</keyword>